<dbReference type="InterPro" id="IPR036961">
    <property type="entry name" value="Kinesin_motor_dom_sf"/>
</dbReference>
<keyword evidence="4 8" id="KW-0067">ATP-binding</keyword>
<evidence type="ECO:0000256" key="5">
    <source>
        <dbReference type="ARBA" id="ARBA00023054"/>
    </source>
</evidence>
<dbReference type="PANTHER" id="PTHR47968:SF75">
    <property type="entry name" value="CENTROMERE-ASSOCIATED PROTEIN E"/>
    <property type="match status" value="1"/>
</dbReference>
<organism evidence="10 11">
    <name type="scientific">Neotoma lepida</name>
    <name type="common">Desert woodrat</name>
    <dbReference type="NCBI Taxonomy" id="56216"/>
    <lineage>
        <taxon>Eukaryota</taxon>
        <taxon>Metazoa</taxon>
        <taxon>Chordata</taxon>
        <taxon>Craniata</taxon>
        <taxon>Vertebrata</taxon>
        <taxon>Euteleostomi</taxon>
        <taxon>Mammalia</taxon>
        <taxon>Eutheria</taxon>
        <taxon>Euarchontoglires</taxon>
        <taxon>Glires</taxon>
        <taxon>Rodentia</taxon>
        <taxon>Myomorpha</taxon>
        <taxon>Muroidea</taxon>
        <taxon>Cricetidae</taxon>
        <taxon>Neotominae</taxon>
        <taxon>Neotoma</taxon>
    </lineage>
</organism>
<dbReference type="GO" id="GO:0008017">
    <property type="term" value="F:microtubule binding"/>
    <property type="evidence" value="ECO:0007669"/>
    <property type="project" value="InterPro"/>
</dbReference>
<evidence type="ECO:0000256" key="3">
    <source>
        <dbReference type="ARBA" id="ARBA00022741"/>
    </source>
</evidence>
<keyword evidence="5" id="KW-0175">Coiled coil</keyword>
<dbReference type="EMBL" id="LZPO01045229">
    <property type="protein sequence ID" value="OBS73592.1"/>
    <property type="molecule type" value="Genomic_DNA"/>
</dbReference>
<dbReference type="GO" id="GO:0005524">
    <property type="term" value="F:ATP binding"/>
    <property type="evidence" value="ECO:0007669"/>
    <property type="project" value="UniProtKB-UniRule"/>
</dbReference>
<evidence type="ECO:0000313" key="11">
    <source>
        <dbReference type="Proteomes" id="UP000092124"/>
    </source>
</evidence>
<proteinExistence type="inferred from homology"/>
<dbReference type="Pfam" id="PF00225">
    <property type="entry name" value="Kinesin"/>
    <property type="match status" value="1"/>
</dbReference>
<reference evidence="10 11" key="1">
    <citation type="submission" date="2016-06" db="EMBL/GenBank/DDBJ databases">
        <title>The Draft Genome Sequence and Annotation of the Desert Woodrat Neotoma lepida.</title>
        <authorList>
            <person name="Campbell M."/>
            <person name="Oakeson K.F."/>
            <person name="Yandell M."/>
            <person name="Halpert J.R."/>
            <person name="Dearing D."/>
        </authorList>
    </citation>
    <scope>NUCLEOTIDE SEQUENCE [LARGE SCALE GENOMIC DNA]</scope>
    <source>
        <strain evidence="10">417</strain>
        <tissue evidence="10">Liver</tissue>
    </source>
</reference>
<dbReference type="InterPro" id="IPR027417">
    <property type="entry name" value="P-loop_NTPase"/>
</dbReference>
<evidence type="ECO:0000313" key="10">
    <source>
        <dbReference type="EMBL" id="OBS73592.1"/>
    </source>
</evidence>
<gene>
    <name evidence="10" type="ORF">A6R68_15870</name>
</gene>
<keyword evidence="2" id="KW-0963">Cytoplasm</keyword>
<evidence type="ECO:0000259" key="9">
    <source>
        <dbReference type="PROSITE" id="PS50067"/>
    </source>
</evidence>
<keyword evidence="3 8" id="KW-0547">Nucleotide-binding</keyword>
<dbReference type="OrthoDB" id="21525at2759"/>
<evidence type="ECO:0000256" key="2">
    <source>
        <dbReference type="ARBA" id="ARBA00022490"/>
    </source>
</evidence>
<protein>
    <recommendedName>
        <fullName evidence="9">Kinesin motor domain-containing protein</fullName>
    </recommendedName>
</protein>
<dbReference type="GO" id="GO:0000278">
    <property type="term" value="P:mitotic cell cycle"/>
    <property type="evidence" value="ECO:0007669"/>
    <property type="project" value="TreeGrafter"/>
</dbReference>
<feature type="domain" description="Kinesin motor" evidence="9">
    <location>
        <begin position="1"/>
        <end position="197"/>
    </location>
</feature>
<dbReference type="PANTHER" id="PTHR47968">
    <property type="entry name" value="CENTROMERE PROTEIN E"/>
    <property type="match status" value="1"/>
</dbReference>
<sequence>MDRDRKNRVFHSNETTKNVYEEIAVPIINSAIQGYNGTIFAYGQTASGKTHTMMGSEDCLGVIPRAIHDIFQRIKKFPEREFLLRVSYMEIYNETITDLLCNAQKMKPLIIREDINNLVDLAGSERAAQTGAEASFDETLTTLQVNTKTRAQEMEKDQLAQLLDEKDLLQKVQDEKIQNLKRMLVTSSSIALQQELK</sequence>
<dbReference type="Proteomes" id="UP000092124">
    <property type="component" value="Unassembled WGS sequence"/>
</dbReference>
<evidence type="ECO:0000256" key="4">
    <source>
        <dbReference type="ARBA" id="ARBA00022840"/>
    </source>
</evidence>
<dbReference type="PROSITE" id="PS50067">
    <property type="entry name" value="KINESIN_MOTOR_2"/>
    <property type="match status" value="1"/>
</dbReference>
<dbReference type="GO" id="GO:0005874">
    <property type="term" value="C:microtubule"/>
    <property type="evidence" value="ECO:0007669"/>
    <property type="project" value="TreeGrafter"/>
</dbReference>
<evidence type="ECO:0000256" key="6">
    <source>
        <dbReference type="ARBA" id="ARBA00023175"/>
    </source>
</evidence>
<dbReference type="GO" id="GO:0003777">
    <property type="term" value="F:microtubule motor activity"/>
    <property type="evidence" value="ECO:0007669"/>
    <property type="project" value="InterPro"/>
</dbReference>
<keyword evidence="7" id="KW-0206">Cytoskeleton</keyword>
<comment type="caution">
    <text evidence="10">The sequence shown here is derived from an EMBL/GenBank/DDBJ whole genome shotgun (WGS) entry which is preliminary data.</text>
</comment>
<feature type="non-terminal residue" evidence="10">
    <location>
        <position position="197"/>
    </location>
</feature>
<evidence type="ECO:0000256" key="1">
    <source>
        <dbReference type="ARBA" id="ARBA00004245"/>
    </source>
</evidence>
<dbReference type="Gene3D" id="3.40.850.10">
    <property type="entry name" value="Kinesin motor domain"/>
    <property type="match status" value="1"/>
</dbReference>
<dbReference type="SMART" id="SM00129">
    <property type="entry name" value="KISc"/>
    <property type="match status" value="1"/>
</dbReference>
<dbReference type="STRING" id="56216.A0A1A6H7L1"/>
<comment type="subcellular location">
    <subcellularLocation>
        <location evidence="1">Cytoplasm</location>
        <location evidence="1">Cytoskeleton</location>
    </subcellularLocation>
</comment>
<comment type="similarity">
    <text evidence="8">Belongs to the TRAFAC class myosin-kinesin ATPase superfamily. Kinesin family.</text>
</comment>
<accession>A0A1A6H7L1</accession>
<feature type="binding site" evidence="8">
    <location>
        <begin position="43"/>
        <end position="50"/>
    </location>
    <ligand>
        <name>ATP</name>
        <dbReference type="ChEBI" id="CHEBI:30616"/>
    </ligand>
</feature>
<dbReference type="InterPro" id="IPR001752">
    <property type="entry name" value="Kinesin_motor_dom"/>
</dbReference>
<dbReference type="GO" id="GO:0007018">
    <property type="term" value="P:microtubule-based movement"/>
    <property type="evidence" value="ECO:0007669"/>
    <property type="project" value="InterPro"/>
</dbReference>
<dbReference type="AlphaFoldDB" id="A0A1A6H7L1"/>
<evidence type="ECO:0000256" key="7">
    <source>
        <dbReference type="ARBA" id="ARBA00023212"/>
    </source>
</evidence>
<keyword evidence="6 8" id="KW-0505">Motor protein</keyword>
<evidence type="ECO:0000256" key="8">
    <source>
        <dbReference type="PROSITE-ProRule" id="PRU00283"/>
    </source>
</evidence>
<name>A0A1A6H7L1_NEOLE</name>
<keyword evidence="11" id="KW-1185">Reference proteome</keyword>
<dbReference type="SUPFAM" id="SSF52540">
    <property type="entry name" value="P-loop containing nucleoside triphosphate hydrolases"/>
    <property type="match status" value="1"/>
</dbReference>
<dbReference type="InterPro" id="IPR027640">
    <property type="entry name" value="Kinesin-like_fam"/>
</dbReference>